<proteinExistence type="predicted"/>
<sequence length="61" mass="7025">DVRWQSNNIYTDDNSAMPMGNYYFTGPDGNETKMEYIFGYILVDGDLTINLHHSSIPYSLE</sequence>
<dbReference type="EMBL" id="FITM01000147">
    <property type="protein sequence ID" value="SAY39284.1"/>
    <property type="molecule type" value="Genomic_DNA"/>
</dbReference>
<keyword evidence="2" id="KW-1185">Reference proteome</keyword>
<gene>
    <name evidence="1" type="ORF">FLM9_1353</name>
</gene>
<dbReference type="Proteomes" id="UP000182631">
    <property type="component" value="Unassembled WGS sequence"/>
</dbReference>
<evidence type="ECO:0000313" key="1">
    <source>
        <dbReference type="EMBL" id="SAY39284.1"/>
    </source>
</evidence>
<dbReference type="AlphaFoldDB" id="A0A165B396"/>
<accession>A0A165B396</accession>
<dbReference type="Gene3D" id="3.10.450.50">
    <property type="match status" value="1"/>
</dbReference>
<evidence type="ECO:0000313" key="2">
    <source>
        <dbReference type="Proteomes" id="UP000182631"/>
    </source>
</evidence>
<name>A0A165B396_9SYNE</name>
<protein>
    <submittedName>
        <fullName evidence="1">Uncharacterized protein</fullName>
    </submittedName>
</protein>
<feature type="non-terminal residue" evidence="1">
    <location>
        <position position="1"/>
    </location>
</feature>
<organism evidence="1 2">
    <name type="scientific">Candidatus Synechococcus spongiarum</name>
    <dbReference type="NCBI Taxonomy" id="431041"/>
    <lineage>
        <taxon>Bacteria</taxon>
        <taxon>Bacillati</taxon>
        <taxon>Cyanobacteriota</taxon>
        <taxon>Cyanophyceae</taxon>
        <taxon>Synechococcales</taxon>
        <taxon>Synechococcaceae</taxon>
        <taxon>Synechococcus</taxon>
    </lineage>
</organism>
<reference evidence="2" key="1">
    <citation type="submission" date="2016-02" db="EMBL/GenBank/DDBJ databases">
        <authorList>
            <person name="liu f."/>
        </authorList>
    </citation>
    <scope>NUCLEOTIDE SEQUENCE [LARGE SCALE GENOMIC DNA]</scope>
</reference>